<evidence type="ECO:0000313" key="2">
    <source>
        <dbReference type="EMBL" id="JAD54302.1"/>
    </source>
</evidence>
<sequence length="42" mass="5013">MTRVGFAKKKSLLYMHEYIVASYSVYMYQQLIVYAMNRNGFP</sequence>
<keyword evidence="1" id="KW-1133">Transmembrane helix</keyword>
<reference evidence="2" key="2">
    <citation type="journal article" date="2015" name="Data Brief">
        <title>Shoot transcriptome of the giant reed, Arundo donax.</title>
        <authorList>
            <person name="Barrero R.A."/>
            <person name="Guerrero F.D."/>
            <person name="Moolhuijzen P."/>
            <person name="Goolsby J.A."/>
            <person name="Tidwell J."/>
            <person name="Bellgard S.E."/>
            <person name="Bellgard M.I."/>
        </authorList>
    </citation>
    <scope>NUCLEOTIDE SEQUENCE</scope>
    <source>
        <tissue evidence="2">Shoot tissue taken approximately 20 cm above the soil surface</tissue>
    </source>
</reference>
<feature type="transmembrane region" description="Helical" evidence="1">
    <location>
        <begin position="12"/>
        <end position="36"/>
    </location>
</feature>
<accession>A0A0A9B4P2</accession>
<proteinExistence type="predicted"/>
<dbReference type="EMBL" id="GBRH01243593">
    <property type="protein sequence ID" value="JAD54302.1"/>
    <property type="molecule type" value="Transcribed_RNA"/>
</dbReference>
<evidence type="ECO:0000256" key="1">
    <source>
        <dbReference type="SAM" id="Phobius"/>
    </source>
</evidence>
<keyword evidence="1" id="KW-0812">Transmembrane</keyword>
<dbReference type="AlphaFoldDB" id="A0A0A9B4P2"/>
<protein>
    <submittedName>
        <fullName evidence="2">Uncharacterized protein</fullName>
    </submittedName>
</protein>
<keyword evidence="1" id="KW-0472">Membrane</keyword>
<reference evidence="2" key="1">
    <citation type="submission" date="2014-09" db="EMBL/GenBank/DDBJ databases">
        <authorList>
            <person name="Magalhaes I.L.F."/>
            <person name="Oliveira U."/>
            <person name="Santos F.R."/>
            <person name="Vidigal T.H.D.A."/>
            <person name="Brescovit A.D."/>
            <person name="Santos A.J."/>
        </authorList>
    </citation>
    <scope>NUCLEOTIDE SEQUENCE</scope>
    <source>
        <tissue evidence="2">Shoot tissue taken approximately 20 cm above the soil surface</tissue>
    </source>
</reference>
<organism evidence="2">
    <name type="scientific">Arundo donax</name>
    <name type="common">Giant reed</name>
    <name type="synonym">Donax arundinaceus</name>
    <dbReference type="NCBI Taxonomy" id="35708"/>
    <lineage>
        <taxon>Eukaryota</taxon>
        <taxon>Viridiplantae</taxon>
        <taxon>Streptophyta</taxon>
        <taxon>Embryophyta</taxon>
        <taxon>Tracheophyta</taxon>
        <taxon>Spermatophyta</taxon>
        <taxon>Magnoliopsida</taxon>
        <taxon>Liliopsida</taxon>
        <taxon>Poales</taxon>
        <taxon>Poaceae</taxon>
        <taxon>PACMAD clade</taxon>
        <taxon>Arundinoideae</taxon>
        <taxon>Arundineae</taxon>
        <taxon>Arundo</taxon>
    </lineage>
</organism>
<name>A0A0A9B4P2_ARUDO</name>